<dbReference type="Proteomes" id="UP001363035">
    <property type="component" value="Unassembled WGS sequence"/>
</dbReference>
<protein>
    <submittedName>
        <fullName evidence="4">LytTR family DNA-binding domain-containing protein</fullName>
    </submittedName>
</protein>
<accession>A0ABU8I791</accession>
<dbReference type="InterPro" id="IPR001789">
    <property type="entry name" value="Sig_transdc_resp-reg_receiver"/>
</dbReference>
<evidence type="ECO:0000313" key="4">
    <source>
        <dbReference type="EMBL" id="MEI5985316.1"/>
    </source>
</evidence>
<dbReference type="Pfam" id="PF04397">
    <property type="entry name" value="LytTR"/>
    <property type="match status" value="1"/>
</dbReference>
<dbReference type="Gene3D" id="2.40.50.1020">
    <property type="entry name" value="LytTr DNA-binding domain"/>
    <property type="match status" value="1"/>
</dbReference>
<keyword evidence="5" id="KW-1185">Reference proteome</keyword>
<dbReference type="GO" id="GO:0003677">
    <property type="term" value="F:DNA binding"/>
    <property type="evidence" value="ECO:0007669"/>
    <property type="project" value="UniProtKB-KW"/>
</dbReference>
<proteinExistence type="predicted"/>
<dbReference type="EMBL" id="JAYLLN010000024">
    <property type="protein sequence ID" value="MEI5985316.1"/>
    <property type="molecule type" value="Genomic_DNA"/>
</dbReference>
<reference evidence="4 5" key="1">
    <citation type="submission" date="2024-01" db="EMBL/GenBank/DDBJ databases">
        <title>Sphingobacterium tenebrionis sp. nov., a novel endophyte isolated from tenebrio molitor intestines.</title>
        <authorList>
            <person name="Zhang C."/>
        </authorList>
    </citation>
    <scope>NUCLEOTIDE SEQUENCE [LARGE SCALE GENOMIC DNA]</scope>
    <source>
        <strain evidence="4 5">PU5-4</strain>
    </source>
</reference>
<dbReference type="PANTHER" id="PTHR37299:SF1">
    <property type="entry name" value="STAGE 0 SPORULATION PROTEIN A HOMOLOG"/>
    <property type="match status" value="1"/>
</dbReference>
<dbReference type="InterPro" id="IPR046947">
    <property type="entry name" value="LytR-like"/>
</dbReference>
<evidence type="ECO:0000259" key="2">
    <source>
        <dbReference type="PROSITE" id="PS50110"/>
    </source>
</evidence>
<dbReference type="Pfam" id="PF00072">
    <property type="entry name" value="Response_reg"/>
    <property type="match status" value="1"/>
</dbReference>
<dbReference type="Gene3D" id="3.40.50.2300">
    <property type="match status" value="1"/>
</dbReference>
<comment type="caution">
    <text evidence="4">The sequence shown here is derived from an EMBL/GenBank/DDBJ whole genome shotgun (WGS) entry which is preliminary data.</text>
</comment>
<evidence type="ECO:0000313" key="5">
    <source>
        <dbReference type="Proteomes" id="UP001363035"/>
    </source>
</evidence>
<feature type="domain" description="HTH LytTR-type" evidence="3">
    <location>
        <begin position="123"/>
        <end position="210"/>
    </location>
</feature>
<feature type="modified residue" description="4-aspartylphosphate" evidence="1">
    <location>
        <position position="53"/>
    </location>
</feature>
<evidence type="ECO:0000259" key="3">
    <source>
        <dbReference type="PROSITE" id="PS50930"/>
    </source>
</evidence>
<dbReference type="SMART" id="SM00448">
    <property type="entry name" value="REC"/>
    <property type="match status" value="1"/>
</dbReference>
<sequence>MNCIIIDDEQHAIDVIEAYCKKISYINVLGTFHDPLEAVMLLKTEKIDVVFLDINMRSISGIDFMKAYPIKHVILTTAFSTYAIESYELGVIDYLLKPIAFDRFLKALEKIPHEKQPVEEDFFYVKTDRDKLVKLTFSEIKFIEGLKNYVSMQTKKDKLITLLTMKELLKNLPASKFIQVHKSFIINLDFFESLSGNRIKLIDDDVEIPIGNAFKNDFLVHLKKFTIG</sequence>
<dbReference type="PANTHER" id="PTHR37299">
    <property type="entry name" value="TRANSCRIPTIONAL REGULATOR-RELATED"/>
    <property type="match status" value="1"/>
</dbReference>
<dbReference type="RefSeq" id="WP_099367318.1">
    <property type="nucleotide sequence ID" value="NZ_JAYLLN010000024.1"/>
</dbReference>
<evidence type="ECO:0000256" key="1">
    <source>
        <dbReference type="PROSITE-ProRule" id="PRU00169"/>
    </source>
</evidence>
<gene>
    <name evidence="4" type="ORF">VJ786_10425</name>
</gene>
<feature type="domain" description="Response regulatory" evidence="2">
    <location>
        <begin position="2"/>
        <end position="112"/>
    </location>
</feature>
<dbReference type="InterPro" id="IPR007492">
    <property type="entry name" value="LytTR_DNA-bd_dom"/>
</dbReference>
<dbReference type="PROSITE" id="PS50930">
    <property type="entry name" value="HTH_LYTTR"/>
    <property type="match status" value="1"/>
</dbReference>
<keyword evidence="4" id="KW-0238">DNA-binding</keyword>
<dbReference type="SUPFAM" id="SSF52172">
    <property type="entry name" value="CheY-like"/>
    <property type="match status" value="1"/>
</dbReference>
<dbReference type="PROSITE" id="PS50110">
    <property type="entry name" value="RESPONSE_REGULATORY"/>
    <property type="match status" value="1"/>
</dbReference>
<dbReference type="InterPro" id="IPR011006">
    <property type="entry name" value="CheY-like_superfamily"/>
</dbReference>
<keyword evidence="1" id="KW-0597">Phosphoprotein</keyword>
<dbReference type="SMART" id="SM00850">
    <property type="entry name" value="LytTR"/>
    <property type="match status" value="1"/>
</dbReference>
<name>A0ABU8I791_9SPHI</name>
<organism evidence="4 5">
    <name type="scientific">Sphingobacterium tenebrionis</name>
    <dbReference type="NCBI Taxonomy" id="3111775"/>
    <lineage>
        <taxon>Bacteria</taxon>
        <taxon>Pseudomonadati</taxon>
        <taxon>Bacteroidota</taxon>
        <taxon>Sphingobacteriia</taxon>
        <taxon>Sphingobacteriales</taxon>
        <taxon>Sphingobacteriaceae</taxon>
        <taxon>Sphingobacterium</taxon>
    </lineage>
</organism>